<dbReference type="SUPFAM" id="SSF53474">
    <property type="entry name" value="alpha/beta-Hydrolases"/>
    <property type="match status" value="1"/>
</dbReference>
<accession>G9AH63</accession>
<dbReference type="PANTHER" id="PTHR21661">
    <property type="entry name" value="EPOXIDE HYDROLASE 1-RELATED"/>
    <property type="match status" value="1"/>
</dbReference>
<dbReference type="InterPro" id="IPR010497">
    <property type="entry name" value="Epoxide_hydro_N"/>
</dbReference>
<dbReference type="KEGG" id="sfh:SFHH103_05933"/>
<reference evidence="5 6" key="1">
    <citation type="journal article" date="2012" name="J. Bacteriol.">
        <title>Genome sequence of the soybean symbiont Sinorhizobium fredii HH103.</title>
        <authorList>
            <person name="Weidner S."/>
            <person name="Becker A."/>
            <person name="Bonilla I."/>
            <person name="Jaenicke S."/>
            <person name="Lloret J."/>
            <person name="Margaret I."/>
            <person name="Puhler A."/>
            <person name="Ruiz-Sainz J.E."/>
            <person name="Schneiker-Bekel S."/>
            <person name="Szczepanowski R."/>
            <person name="Vinardell J.M."/>
            <person name="Zehner S."/>
            <person name="Gottfert M."/>
        </authorList>
    </citation>
    <scope>NUCLEOTIDE SEQUENCE [LARGE SCALE GENOMIC DNA]</scope>
    <source>
        <strain evidence="5 6">HH103</strain>
        <plasmid evidence="6">pSfHH103e</plasmid>
    </source>
</reference>
<evidence type="ECO:0000256" key="3">
    <source>
        <dbReference type="ARBA" id="ARBA00022801"/>
    </source>
</evidence>
<dbReference type="EMBL" id="HE616899">
    <property type="protein sequence ID" value="CCF00395.1"/>
    <property type="molecule type" value="Genomic_DNA"/>
</dbReference>
<comment type="similarity">
    <text evidence="1">Belongs to the peptidase S33 family.</text>
</comment>
<dbReference type="InterPro" id="IPR000639">
    <property type="entry name" value="Epox_hydrolase-like"/>
</dbReference>
<evidence type="ECO:0000259" key="4">
    <source>
        <dbReference type="Pfam" id="PF06441"/>
    </source>
</evidence>
<keyword evidence="5" id="KW-0614">Plasmid</keyword>
<keyword evidence="2" id="KW-0058">Aromatic hydrocarbons catabolism</keyword>
<gene>
    <name evidence="5" type="ordered locus">SFHH103_05933</name>
</gene>
<dbReference type="GO" id="GO:0097176">
    <property type="term" value="P:epoxide metabolic process"/>
    <property type="evidence" value="ECO:0007669"/>
    <property type="project" value="TreeGrafter"/>
</dbReference>
<protein>
    <submittedName>
        <fullName evidence="5">Epoxide hydrolase, possibly truncated at C-terminus</fullName>
        <ecNumber evidence="5">3.3.2.3</ecNumber>
    </submittedName>
</protein>
<evidence type="ECO:0000313" key="6">
    <source>
        <dbReference type="Proteomes" id="UP000007735"/>
    </source>
</evidence>
<dbReference type="Proteomes" id="UP000007735">
    <property type="component" value="Plasmid pSfHH103e"/>
</dbReference>
<evidence type="ECO:0000313" key="5">
    <source>
        <dbReference type="EMBL" id="CCF00395.1"/>
    </source>
</evidence>
<dbReference type="PATRIC" id="fig|380.5.peg.5489"/>
<dbReference type="Pfam" id="PF06441">
    <property type="entry name" value="EHN"/>
    <property type="match status" value="1"/>
</dbReference>
<dbReference type="InterPro" id="IPR029058">
    <property type="entry name" value="AB_hydrolase_fold"/>
</dbReference>
<dbReference type="InterPro" id="IPR006311">
    <property type="entry name" value="TAT_signal"/>
</dbReference>
<organism evidence="5 6">
    <name type="scientific">Sinorhizobium fredii (strain HH103)</name>
    <dbReference type="NCBI Taxonomy" id="1117943"/>
    <lineage>
        <taxon>Bacteria</taxon>
        <taxon>Pseudomonadati</taxon>
        <taxon>Pseudomonadota</taxon>
        <taxon>Alphaproteobacteria</taxon>
        <taxon>Hyphomicrobiales</taxon>
        <taxon>Rhizobiaceae</taxon>
        <taxon>Sinorhizobium/Ensifer group</taxon>
        <taxon>Sinorhizobium</taxon>
    </lineage>
</organism>
<evidence type="ECO:0000256" key="1">
    <source>
        <dbReference type="ARBA" id="ARBA00010088"/>
    </source>
</evidence>
<sequence>MTAQETTDASGLSRRALLLSGAALTGLGMFRPAKAVAEADATMPLKGGDIRPFRVDVPAAELVDLRRRLAATRWPDPETVDDRSQGVQLAKLQALVRHWEVAYDWRKAEAKLNALPQFLTHIDGLDIHFIHVRSPHANALPLIMTHGWPGSVFELLKVVGPLTDPTAHGGRDQDAFHLVLPSAPGFGFSEKPKGTGWNPERIARAWDVLMKRLGYTSYVSQGGDWGAIISDAMGRQAPPGLLGIHVNRIERSTTIPPEIAKALRSGDPAPASLTTEERAVFDQAREFLGKGFGYAAIMGTRPQTIGYGLADSPVGLAAWFYDKLADWVFTRGEPERALSRDEILDNITLYWLTNTGTSSGRIYWENSAGSSKLAPIAIPAAVTIFPGEVYKPPKSWAERAYHNLIYYNPVEKGGPSPPGKNRTCSAPSCAPLSGPCAKPNASASSLPNGPRAGECCYHGFGNGA</sequence>
<dbReference type="PANTHER" id="PTHR21661:SF35">
    <property type="entry name" value="EPOXIDE HYDROLASE"/>
    <property type="match status" value="1"/>
</dbReference>
<feature type="domain" description="Epoxide hydrolase N-terminal" evidence="4">
    <location>
        <begin position="50"/>
        <end position="154"/>
    </location>
</feature>
<evidence type="ECO:0000256" key="2">
    <source>
        <dbReference type="ARBA" id="ARBA00022797"/>
    </source>
</evidence>
<dbReference type="GO" id="GO:0004301">
    <property type="term" value="F:epoxide hydrolase activity"/>
    <property type="evidence" value="ECO:0007669"/>
    <property type="project" value="TreeGrafter"/>
</dbReference>
<name>G9AH63_SINF1</name>
<dbReference type="AlphaFoldDB" id="G9AH63"/>
<dbReference type="PIRSF" id="PIRSF001112">
    <property type="entry name" value="Epoxide_hydrolase"/>
    <property type="match status" value="1"/>
</dbReference>
<geneLocation type="plasmid" evidence="5 6">
    <name>pSfHH103e</name>
</geneLocation>
<dbReference type="PRINTS" id="PR00412">
    <property type="entry name" value="EPOXHYDRLASE"/>
</dbReference>
<proteinExistence type="inferred from homology"/>
<dbReference type="PROSITE" id="PS51318">
    <property type="entry name" value="TAT"/>
    <property type="match status" value="1"/>
</dbReference>
<dbReference type="HOGENOM" id="CLU_019414_0_1_5"/>
<dbReference type="InterPro" id="IPR016292">
    <property type="entry name" value="Epoxide_hydrolase"/>
</dbReference>
<dbReference type="Gene3D" id="3.40.50.1820">
    <property type="entry name" value="alpha/beta hydrolase"/>
    <property type="match status" value="1"/>
</dbReference>
<dbReference type="EC" id="3.3.2.3" evidence="5"/>
<keyword evidence="3 5" id="KW-0378">Hydrolase</keyword>